<protein>
    <submittedName>
        <fullName evidence="5">Carbohydrate ABC transporter substrate-binding protein, CUT1 family</fullName>
    </submittedName>
</protein>
<dbReference type="SUPFAM" id="SSF53850">
    <property type="entry name" value="Periplasmic binding protein-like II"/>
    <property type="match status" value="1"/>
</dbReference>
<evidence type="ECO:0000313" key="5">
    <source>
        <dbReference type="EMBL" id="SDX19433.1"/>
    </source>
</evidence>
<evidence type="ECO:0000313" key="6">
    <source>
        <dbReference type="Proteomes" id="UP000199595"/>
    </source>
</evidence>
<dbReference type="CDD" id="cd13585">
    <property type="entry name" value="PBP2_TMBP_like"/>
    <property type="match status" value="1"/>
</dbReference>
<dbReference type="InterPro" id="IPR050490">
    <property type="entry name" value="Bact_solute-bd_prot1"/>
</dbReference>
<gene>
    <name evidence="5" type="ORF">SAMN05444411_103326</name>
</gene>
<evidence type="ECO:0000256" key="4">
    <source>
        <dbReference type="ARBA" id="ARBA00022729"/>
    </source>
</evidence>
<dbReference type="Proteomes" id="UP000199595">
    <property type="component" value="Unassembled WGS sequence"/>
</dbReference>
<dbReference type="Pfam" id="PF01547">
    <property type="entry name" value="SBP_bac_1"/>
    <property type="match status" value="1"/>
</dbReference>
<dbReference type="InterPro" id="IPR006059">
    <property type="entry name" value="SBP"/>
</dbReference>
<evidence type="ECO:0000256" key="2">
    <source>
        <dbReference type="ARBA" id="ARBA00008520"/>
    </source>
</evidence>
<dbReference type="GO" id="GO:0042597">
    <property type="term" value="C:periplasmic space"/>
    <property type="evidence" value="ECO:0007669"/>
    <property type="project" value="UniProtKB-SubCell"/>
</dbReference>
<keyword evidence="3" id="KW-0813">Transport</keyword>
<accession>A0A1H2ZPR1</accession>
<keyword evidence="4" id="KW-0732">Signal</keyword>
<evidence type="ECO:0000256" key="3">
    <source>
        <dbReference type="ARBA" id="ARBA00022448"/>
    </source>
</evidence>
<dbReference type="PANTHER" id="PTHR43649:SF34">
    <property type="entry name" value="ABC TRANSPORTER PERIPLASMIC-BINDING PROTEIN YCJN-RELATED"/>
    <property type="match status" value="1"/>
</dbReference>
<dbReference type="OrthoDB" id="9770625at2"/>
<comment type="similarity">
    <text evidence="2">Belongs to the bacterial solute-binding protein 1 family.</text>
</comment>
<dbReference type="Gene3D" id="3.40.190.10">
    <property type="entry name" value="Periplasmic binding protein-like II"/>
    <property type="match status" value="2"/>
</dbReference>
<sequence>MSSNKFRIAVRKFDAFESAIDKIWQLFCKKTGCTLELEAIPLDLHPLYDTILKEEGLKNGTWDVSLINTDWIAEANATNSVEDLTSYIVKDAPQDFPNGWSRSLLYKQEFDGKTVGLPFHDGPECLIYRKDLFESVEEGVAFYAKYGKPLEIPKTWNDLMQVAEFFNRPEQDLYGTTFAAFPDGHNTVFDFCLQLWTRNGELFDENKNIKLNSEAAVEGMEFYRKALKNTDAIHPESRDFDSVKSGLAFANGNLAMMVNWFGFASMCEFLEDSKVKGKVDIANVPAGPTGEGTSLNAYWMYVIGTGSNHKELAYEFIKFAVNEANDKLLTLEGAIGCRKSTWHDADVNREVTYYHKLEELHKKTRSLPRKSNWSEIADVIDQLVLEVINTSEDIQTILDKAQQEVNRIENI</sequence>
<comment type="subcellular location">
    <subcellularLocation>
        <location evidence="1">Periplasm</location>
    </subcellularLocation>
</comment>
<dbReference type="PANTHER" id="PTHR43649">
    <property type="entry name" value="ARABINOSE-BINDING PROTEIN-RELATED"/>
    <property type="match status" value="1"/>
</dbReference>
<evidence type="ECO:0000256" key="1">
    <source>
        <dbReference type="ARBA" id="ARBA00004418"/>
    </source>
</evidence>
<organism evidence="5 6">
    <name type="scientific">Lutibacter oricola</name>
    <dbReference type="NCBI Taxonomy" id="762486"/>
    <lineage>
        <taxon>Bacteria</taxon>
        <taxon>Pseudomonadati</taxon>
        <taxon>Bacteroidota</taxon>
        <taxon>Flavobacteriia</taxon>
        <taxon>Flavobacteriales</taxon>
        <taxon>Flavobacteriaceae</taxon>
        <taxon>Lutibacter</taxon>
    </lineage>
</organism>
<name>A0A1H2ZPR1_9FLAO</name>
<dbReference type="EMBL" id="FNNJ01000003">
    <property type="protein sequence ID" value="SDX19433.1"/>
    <property type="molecule type" value="Genomic_DNA"/>
</dbReference>
<reference evidence="5 6" key="1">
    <citation type="submission" date="2016-10" db="EMBL/GenBank/DDBJ databases">
        <authorList>
            <person name="de Groot N.N."/>
        </authorList>
    </citation>
    <scope>NUCLEOTIDE SEQUENCE [LARGE SCALE GENOMIC DNA]</scope>
    <source>
        <strain evidence="5 6">DSM 24956</strain>
    </source>
</reference>
<dbReference type="RefSeq" id="WP_090122698.1">
    <property type="nucleotide sequence ID" value="NZ_FNNJ01000003.1"/>
</dbReference>
<dbReference type="AlphaFoldDB" id="A0A1H2ZPR1"/>
<dbReference type="STRING" id="762486.SAMN05444411_103326"/>
<proteinExistence type="inferred from homology"/>
<keyword evidence="6" id="KW-1185">Reference proteome</keyword>